<accession>J7X041</accession>
<organism evidence="1 2">
    <name type="scientific">Bacillus cereus BAG5X1-1</name>
    <dbReference type="NCBI Taxonomy" id="1053189"/>
    <lineage>
        <taxon>Bacteria</taxon>
        <taxon>Bacillati</taxon>
        <taxon>Bacillota</taxon>
        <taxon>Bacilli</taxon>
        <taxon>Bacillales</taxon>
        <taxon>Bacillaceae</taxon>
        <taxon>Bacillus</taxon>
        <taxon>Bacillus cereus group</taxon>
    </lineage>
</organism>
<comment type="caution">
    <text evidence="1">The sequence shown here is derived from an EMBL/GenBank/DDBJ whole genome shotgun (WGS) entry which is preliminary data.</text>
</comment>
<evidence type="ECO:0000313" key="1">
    <source>
        <dbReference type="EMBL" id="EJQ37553.1"/>
    </source>
</evidence>
<evidence type="ECO:0000313" key="2">
    <source>
        <dbReference type="Proteomes" id="UP000006600"/>
    </source>
</evidence>
<name>J7X041_BACCE</name>
<proteinExistence type="predicted"/>
<dbReference type="EMBL" id="AHDJ01000061">
    <property type="protein sequence ID" value="EJQ37553.1"/>
    <property type="molecule type" value="Genomic_DNA"/>
</dbReference>
<gene>
    <name evidence="1" type="ORF">IEE_05112</name>
</gene>
<reference evidence="1 2" key="1">
    <citation type="submission" date="2012-04" db="EMBL/GenBank/DDBJ databases">
        <title>The Genome Sequence of Bacillus cereus BAG5X1-1.</title>
        <authorList>
            <consortium name="The Broad Institute Genome Sequencing Platform"/>
            <consortium name="The Broad Institute Genome Sequencing Center for Infectious Disease"/>
            <person name="Feldgarden M."/>
            <person name="Van der Auwera G.A."/>
            <person name="Mahillon J."/>
            <person name="Duprez V."/>
            <person name="Timmery S."/>
            <person name="Mattelet C."/>
            <person name="Dierick K."/>
            <person name="Sun M."/>
            <person name="Yu Z."/>
            <person name="Zhu L."/>
            <person name="Hu X."/>
            <person name="Shank E.B."/>
            <person name="Swiecicka I."/>
            <person name="Hansen B.M."/>
            <person name="Andrup L."/>
            <person name="Young S.K."/>
            <person name="Zeng Q."/>
            <person name="Gargeya S."/>
            <person name="Fitzgerald M."/>
            <person name="Haas B."/>
            <person name="Abouelleil A."/>
            <person name="Alvarado L."/>
            <person name="Arachchi H.M."/>
            <person name="Berlin A."/>
            <person name="Chapman S.B."/>
            <person name="Goldberg J."/>
            <person name="Griggs A."/>
            <person name="Gujja S."/>
            <person name="Hansen M."/>
            <person name="Howarth C."/>
            <person name="Imamovic A."/>
            <person name="Larimer J."/>
            <person name="McCowen C."/>
            <person name="Montmayeur A."/>
            <person name="Murphy C."/>
            <person name="Neiman D."/>
            <person name="Pearson M."/>
            <person name="Priest M."/>
            <person name="Roberts A."/>
            <person name="Saif S."/>
            <person name="Shea T."/>
            <person name="Sisk P."/>
            <person name="Sykes S."/>
            <person name="Wortman J."/>
            <person name="Nusbaum C."/>
            <person name="Birren B."/>
        </authorList>
    </citation>
    <scope>NUCLEOTIDE SEQUENCE [LARGE SCALE GENOMIC DNA]</scope>
    <source>
        <strain evidence="1 2">BAG5X1-1</strain>
    </source>
</reference>
<dbReference type="AlphaFoldDB" id="J7X041"/>
<dbReference type="Proteomes" id="UP000006600">
    <property type="component" value="Unassembled WGS sequence"/>
</dbReference>
<sequence>MPFLYLLIFVYFGITGRLQRGFIRAQMILRVCQEVFDLSRKIKFKMHNIQKPLEGRNISSLVLLFGWKTCSYLVRGDASNMCICSPHSCRIKNKSDYHFKNIGRFHQYWKLGRIRAFTIFATMGNSIRASDHILLSKEARAV</sequence>
<protein>
    <submittedName>
        <fullName evidence="1">Uncharacterized protein</fullName>
    </submittedName>
</protein>
<dbReference type="HOGENOM" id="CLU_1811876_0_0_9"/>